<evidence type="ECO:0000256" key="2">
    <source>
        <dbReference type="ARBA" id="ARBA00022679"/>
    </source>
</evidence>
<keyword evidence="8" id="KW-0694">RNA-binding</keyword>
<dbReference type="PANTHER" id="PTHR46173">
    <property type="entry name" value="CCA TRNA NUCLEOTIDYLTRANSFERASE 1, MITOCHONDRIAL"/>
    <property type="match status" value="1"/>
</dbReference>
<dbReference type="GO" id="GO:0016779">
    <property type="term" value="F:nucleotidyltransferase activity"/>
    <property type="evidence" value="ECO:0007669"/>
    <property type="project" value="UniProtKB-KW"/>
</dbReference>
<accession>A0A270BU01</accession>
<dbReference type="InterPro" id="IPR032828">
    <property type="entry name" value="PolyA_RNA-bd"/>
</dbReference>
<dbReference type="STRING" id="1231343.Absy_005_142"/>
<evidence type="ECO:0000256" key="8">
    <source>
        <dbReference type="RuleBase" id="RU003953"/>
    </source>
</evidence>
<dbReference type="Gene3D" id="1.10.3090.10">
    <property type="entry name" value="cca-adding enzyme, domain 2"/>
    <property type="match status" value="1"/>
</dbReference>
<feature type="domain" description="Poly A polymerase head" evidence="9">
    <location>
        <begin position="2"/>
        <end position="123"/>
    </location>
</feature>
<evidence type="ECO:0000256" key="1">
    <source>
        <dbReference type="ARBA" id="ARBA00001946"/>
    </source>
</evidence>
<evidence type="ECO:0000259" key="10">
    <source>
        <dbReference type="Pfam" id="PF12627"/>
    </source>
</evidence>
<gene>
    <name evidence="11" type="ORF">B9K05_02720</name>
</gene>
<comment type="similarity">
    <text evidence="8">Belongs to the tRNA nucleotidyltransferase/poly(A) polymerase family.</text>
</comment>
<sequence>MRLVGGVVRDLLAGRTIADIDLATPEPPEEVMERLRTHGVHVVATGLQHGTVTAVLDGASYEITTLRRDVETDGRHAVVRWTQDWQQDAQRRDFTINAMSVDQAGILYDYFAGQADLAAGHVRFVGHAARRIEEDALRILRFFRFYGRYGQGQPDQQAMQAITSGVDLLDGLSVERVWMELRRILTGPNVAVLLPYMEQTGVLAHILPEGTTLPRCARLLEYGAPACALLRLAGLSCNAPVVVRRLKCSRADVGVVDALSKPAPIPEVGMTDDGLRRLLAEESYDVLAGRIWLHQAEQIRTDAQNQAFAQLRQRLHGLERPVFPIAGRDVVAMGVPAGPEVGRIMGQVRQWWLAGGCRAGAEACRAQIKQQLGVKAVQS</sequence>
<dbReference type="RefSeq" id="WP_095350871.1">
    <property type="nucleotide sequence ID" value="NZ_NDFO01000001.1"/>
</dbReference>
<dbReference type="InterPro" id="IPR050264">
    <property type="entry name" value="Bact_CCA-adding_enz_type3_sf"/>
</dbReference>
<evidence type="ECO:0000259" key="9">
    <source>
        <dbReference type="Pfam" id="PF01743"/>
    </source>
</evidence>
<dbReference type="CDD" id="cd05398">
    <property type="entry name" value="NT_ClassII-CCAase"/>
    <property type="match status" value="1"/>
</dbReference>
<comment type="caution">
    <text evidence="11">The sequence shown here is derived from an EMBL/GenBank/DDBJ whole genome shotgun (WGS) entry which is preliminary data.</text>
</comment>
<dbReference type="InterPro" id="IPR002646">
    <property type="entry name" value="PolA_pol_head_dom"/>
</dbReference>
<dbReference type="Proteomes" id="UP000216033">
    <property type="component" value="Unassembled WGS sequence"/>
</dbReference>
<reference evidence="11 12" key="1">
    <citation type="submission" date="2017-04" db="EMBL/GenBank/DDBJ databases">
        <title>Kefir bacterial isolates.</title>
        <authorList>
            <person name="Kim Y."/>
            <person name="Blasche S."/>
            <person name="Patil K.R."/>
        </authorList>
    </citation>
    <scope>NUCLEOTIDE SEQUENCE [LARGE SCALE GENOMIC DNA]</scope>
    <source>
        <strain evidence="11 12">KR-2</strain>
    </source>
</reference>
<protein>
    <submittedName>
        <fullName evidence="11">Poly(A) polymerase</fullName>
    </submittedName>
</protein>
<keyword evidence="3" id="KW-0819">tRNA processing</keyword>
<proteinExistence type="inferred from homology"/>
<name>A0A270BU01_9PROT</name>
<keyword evidence="2 8" id="KW-0808">Transferase</keyword>
<evidence type="ECO:0000256" key="6">
    <source>
        <dbReference type="ARBA" id="ARBA00022741"/>
    </source>
</evidence>
<dbReference type="GO" id="GO:0000166">
    <property type="term" value="F:nucleotide binding"/>
    <property type="evidence" value="ECO:0007669"/>
    <property type="project" value="UniProtKB-KW"/>
</dbReference>
<dbReference type="GO" id="GO:0046872">
    <property type="term" value="F:metal ion binding"/>
    <property type="evidence" value="ECO:0007669"/>
    <property type="project" value="UniProtKB-KW"/>
</dbReference>
<dbReference type="OrthoDB" id="9805698at2"/>
<evidence type="ECO:0000313" key="11">
    <source>
        <dbReference type="EMBL" id="PAL28453.1"/>
    </source>
</evidence>
<dbReference type="InterPro" id="IPR043519">
    <property type="entry name" value="NT_sf"/>
</dbReference>
<dbReference type="PANTHER" id="PTHR46173:SF1">
    <property type="entry name" value="CCA TRNA NUCLEOTIDYLTRANSFERASE 1, MITOCHONDRIAL"/>
    <property type="match status" value="1"/>
</dbReference>
<dbReference type="GO" id="GO:0000049">
    <property type="term" value="F:tRNA binding"/>
    <property type="evidence" value="ECO:0007669"/>
    <property type="project" value="TreeGrafter"/>
</dbReference>
<organism evidence="11 12">
    <name type="scientific">Acetobacter syzygii</name>
    <dbReference type="NCBI Taxonomy" id="146476"/>
    <lineage>
        <taxon>Bacteria</taxon>
        <taxon>Pseudomonadati</taxon>
        <taxon>Pseudomonadota</taxon>
        <taxon>Alphaproteobacteria</taxon>
        <taxon>Acetobacterales</taxon>
        <taxon>Acetobacteraceae</taxon>
        <taxon>Acetobacter</taxon>
    </lineage>
</organism>
<evidence type="ECO:0000256" key="5">
    <source>
        <dbReference type="ARBA" id="ARBA00022723"/>
    </source>
</evidence>
<dbReference type="GO" id="GO:0008033">
    <property type="term" value="P:tRNA processing"/>
    <property type="evidence" value="ECO:0007669"/>
    <property type="project" value="UniProtKB-KW"/>
</dbReference>
<dbReference type="SUPFAM" id="SSF81891">
    <property type="entry name" value="Poly A polymerase C-terminal region-like"/>
    <property type="match status" value="1"/>
</dbReference>
<keyword evidence="6" id="KW-0547">Nucleotide-binding</keyword>
<dbReference type="AlphaFoldDB" id="A0A270BU01"/>
<feature type="domain" description="tRNA nucleotidyltransferase/poly(A) polymerase RNA and SrmB- binding" evidence="10">
    <location>
        <begin position="155"/>
        <end position="210"/>
    </location>
</feature>
<evidence type="ECO:0000256" key="4">
    <source>
        <dbReference type="ARBA" id="ARBA00022695"/>
    </source>
</evidence>
<evidence type="ECO:0000256" key="3">
    <source>
        <dbReference type="ARBA" id="ARBA00022694"/>
    </source>
</evidence>
<keyword evidence="4" id="KW-0548">Nucleotidyltransferase</keyword>
<dbReference type="Gene3D" id="3.30.460.10">
    <property type="entry name" value="Beta Polymerase, domain 2"/>
    <property type="match status" value="1"/>
</dbReference>
<evidence type="ECO:0000256" key="7">
    <source>
        <dbReference type="ARBA" id="ARBA00022842"/>
    </source>
</evidence>
<evidence type="ECO:0000313" key="12">
    <source>
        <dbReference type="Proteomes" id="UP000216033"/>
    </source>
</evidence>
<comment type="cofactor">
    <cofactor evidence="1">
        <name>Mg(2+)</name>
        <dbReference type="ChEBI" id="CHEBI:18420"/>
    </cofactor>
</comment>
<keyword evidence="7" id="KW-0460">Magnesium</keyword>
<dbReference type="EMBL" id="NDFP01000002">
    <property type="protein sequence ID" value="PAL28453.1"/>
    <property type="molecule type" value="Genomic_DNA"/>
</dbReference>
<dbReference type="Pfam" id="PF01743">
    <property type="entry name" value="PolyA_pol"/>
    <property type="match status" value="1"/>
</dbReference>
<dbReference type="SUPFAM" id="SSF81301">
    <property type="entry name" value="Nucleotidyltransferase"/>
    <property type="match status" value="1"/>
</dbReference>
<keyword evidence="12" id="KW-1185">Reference proteome</keyword>
<keyword evidence="5" id="KW-0479">Metal-binding</keyword>
<dbReference type="Pfam" id="PF12627">
    <property type="entry name" value="PolyA_pol_RNAbd"/>
    <property type="match status" value="1"/>
</dbReference>